<dbReference type="Pfam" id="PF14368">
    <property type="entry name" value="LTP_2"/>
    <property type="match status" value="1"/>
</dbReference>
<accession>A0A0K9NVJ2</accession>
<dbReference type="OrthoDB" id="656626at2759"/>
<dbReference type="OMA" id="CNIANAP"/>
<dbReference type="PANTHER" id="PTHR33122">
    <property type="entry name" value="LIPID BINDING PROTEIN-RELATED"/>
    <property type="match status" value="1"/>
</dbReference>
<dbReference type="GO" id="GO:0005504">
    <property type="term" value="F:fatty acid binding"/>
    <property type="evidence" value="ECO:0007669"/>
    <property type="project" value="InterPro"/>
</dbReference>
<evidence type="ECO:0000259" key="2">
    <source>
        <dbReference type="Pfam" id="PF14368"/>
    </source>
</evidence>
<protein>
    <submittedName>
        <fullName evidence="3">Bifunctional inhibitor/lipid-transfer protein/seed storage 2Salbumin superfamily protein</fullName>
    </submittedName>
</protein>
<dbReference type="InterPro" id="IPR039265">
    <property type="entry name" value="DIR1-like"/>
</dbReference>
<keyword evidence="1" id="KW-0732">Signal</keyword>
<dbReference type="GO" id="GO:0009627">
    <property type="term" value="P:systemic acquired resistance"/>
    <property type="evidence" value="ECO:0007669"/>
    <property type="project" value="InterPro"/>
</dbReference>
<organism evidence="3 4">
    <name type="scientific">Zostera marina</name>
    <name type="common">Eelgrass</name>
    <dbReference type="NCBI Taxonomy" id="29655"/>
    <lineage>
        <taxon>Eukaryota</taxon>
        <taxon>Viridiplantae</taxon>
        <taxon>Streptophyta</taxon>
        <taxon>Embryophyta</taxon>
        <taxon>Tracheophyta</taxon>
        <taxon>Spermatophyta</taxon>
        <taxon>Magnoliopsida</taxon>
        <taxon>Liliopsida</taxon>
        <taxon>Zosteraceae</taxon>
        <taxon>Zostera</taxon>
    </lineage>
</organism>
<feature type="chain" id="PRO_5005527248" evidence="1">
    <location>
        <begin position="24"/>
        <end position="100"/>
    </location>
</feature>
<proteinExistence type="predicted"/>
<dbReference type="SUPFAM" id="SSF47699">
    <property type="entry name" value="Bifunctional inhibitor/lipid-transfer protein/seed storage 2S albumin"/>
    <property type="match status" value="1"/>
</dbReference>
<evidence type="ECO:0000256" key="1">
    <source>
        <dbReference type="SAM" id="SignalP"/>
    </source>
</evidence>
<feature type="signal peptide" evidence="1">
    <location>
        <begin position="1"/>
        <end position="23"/>
    </location>
</feature>
<keyword evidence="4" id="KW-1185">Reference proteome</keyword>
<dbReference type="Gene3D" id="1.10.110.10">
    <property type="entry name" value="Plant lipid-transfer and hydrophobic proteins"/>
    <property type="match status" value="1"/>
</dbReference>
<dbReference type="AlphaFoldDB" id="A0A0K9NVJ2"/>
<comment type="caution">
    <text evidence="3">The sequence shown here is derived from an EMBL/GenBank/DDBJ whole genome shotgun (WGS) entry which is preliminary data.</text>
</comment>
<dbReference type="InterPro" id="IPR016140">
    <property type="entry name" value="Bifunc_inhib/LTP/seed_store"/>
</dbReference>
<gene>
    <name evidence="3" type="ORF">ZOSMA_58G00910</name>
</gene>
<evidence type="ECO:0000313" key="3">
    <source>
        <dbReference type="EMBL" id="KMZ60633.1"/>
    </source>
</evidence>
<feature type="domain" description="Bifunctional inhibitor/plant lipid transfer protein/seed storage helical" evidence="2">
    <location>
        <begin position="15"/>
        <end position="95"/>
    </location>
</feature>
<sequence length="100" mass="10926">MADKKMIVLVALMVVVAVSIVDGQKVCNISRTEFDECLPAMTAPDPTFPSKECCENIHNADLPCMCSYKDSYLATTVLQVDTELAMKIPKKCGRVLPSPC</sequence>
<reference evidence="4" key="1">
    <citation type="journal article" date="2016" name="Nature">
        <title>The genome of the seagrass Zostera marina reveals angiosperm adaptation to the sea.</title>
        <authorList>
            <person name="Olsen J.L."/>
            <person name="Rouze P."/>
            <person name="Verhelst B."/>
            <person name="Lin Y.-C."/>
            <person name="Bayer T."/>
            <person name="Collen J."/>
            <person name="Dattolo E."/>
            <person name="De Paoli E."/>
            <person name="Dittami S."/>
            <person name="Maumus F."/>
            <person name="Michel G."/>
            <person name="Kersting A."/>
            <person name="Lauritano C."/>
            <person name="Lohaus R."/>
            <person name="Toepel M."/>
            <person name="Tonon T."/>
            <person name="Vanneste K."/>
            <person name="Amirebrahimi M."/>
            <person name="Brakel J."/>
            <person name="Bostroem C."/>
            <person name="Chovatia M."/>
            <person name="Grimwood J."/>
            <person name="Jenkins J.W."/>
            <person name="Jueterbock A."/>
            <person name="Mraz A."/>
            <person name="Stam W.T."/>
            <person name="Tice H."/>
            <person name="Bornberg-Bauer E."/>
            <person name="Green P.J."/>
            <person name="Pearson G.A."/>
            <person name="Procaccini G."/>
            <person name="Duarte C.M."/>
            <person name="Schmutz J."/>
            <person name="Reusch T.B.H."/>
            <person name="Van de Peer Y."/>
        </authorList>
    </citation>
    <scope>NUCLEOTIDE SEQUENCE [LARGE SCALE GENOMIC DNA]</scope>
    <source>
        <strain evidence="4">cv. Finnish</strain>
    </source>
</reference>
<dbReference type="InterPro" id="IPR036312">
    <property type="entry name" value="Bifun_inhib/LTP/seed_sf"/>
</dbReference>
<dbReference type="Proteomes" id="UP000036987">
    <property type="component" value="Unassembled WGS sequence"/>
</dbReference>
<dbReference type="PANTHER" id="PTHR33122:SF43">
    <property type="entry name" value="BIFUNCTIONAL INHIBITOR_PLANT LIPID TRANSFER PROTEIN_SEED STORAGE HELICAL DOMAIN-CONTAINING PROTEIN"/>
    <property type="match status" value="1"/>
</dbReference>
<evidence type="ECO:0000313" key="4">
    <source>
        <dbReference type="Proteomes" id="UP000036987"/>
    </source>
</evidence>
<dbReference type="EMBL" id="LFYR01001606">
    <property type="protein sequence ID" value="KMZ60633.1"/>
    <property type="molecule type" value="Genomic_DNA"/>
</dbReference>
<dbReference type="CDD" id="cd04660">
    <property type="entry name" value="nsLTP_like"/>
    <property type="match status" value="1"/>
</dbReference>
<dbReference type="InterPro" id="IPR044741">
    <property type="entry name" value="NsLTP-like"/>
</dbReference>
<name>A0A0K9NVJ2_ZOSMR</name>